<proteinExistence type="predicted"/>
<accession>A0ABT4BKW0</accession>
<dbReference type="InterPro" id="IPR010982">
    <property type="entry name" value="Lambda_DNA-bd_dom_sf"/>
</dbReference>
<gene>
    <name evidence="2" type="ORF">NW133_07185</name>
</gene>
<evidence type="ECO:0000259" key="1">
    <source>
        <dbReference type="PROSITE" id="PS50943"/>
    </source>
</evidence>
<organism evidence="2 3">
    <name type="scientific">Staphylococcus pettenkoferi</name>
    <dbReference type="NCBI Taxonomy" id="170573"/>
    <lineage>
        <taxon>Bacteria</taxon>
        <taxon>Bacillati</taxon>
        <taxon>Bacillota</taxon>
        <taxon>Bacilli</taxon>
        <taxon>Bacillales</taxon>
        <taxon>Staphylococcaceae</taxon>
        <taxon>Staphylococcus</taxon>
    </lineage>
</organism>
<dbReference type="Gene3D" id="1.10.260.40">
    <property type="entry name" value="lambda repressor-like DNA-binding domains"/>
    <property type="match status" value="1"/>
</dbReference>
<dbReference type="SUPFAM" id="SSF47413">
    <property type="entry name" value="lambda repressor-like DNA-binding domains"/>
    <property type="match status" value="1"/>
</dbReference>
<dbReference type="RefSeq" id="WP_268213427.1">
    <property type="nucleotide sequence ID" value="NZ_JANSLD010000027.1"/>
</dbReference>
<dbReference type="PROSITE" id="PS50943">
    <property type="entry name" value="HTH_CROC1"/>
    <property type="match status" value="1"/>
</dbReference>
<name>A0ABT4BKW0_9STAP</name>
<feature type="domain" description="HTH cro/C1-type" evidence="1">
    <location>
        <begin position="16"/>
        <end position="70"/>
    </location>
</feature>
<dbReference type="Proteomes" id="UP001072952">
    <property type="component" value="Unassembled WGS sequence"/>
</dbReference>
<reference evidence="2" key="1">
    <citation type="journal article" date="2022" name="Int. J. Mol. Sci.">
        <title>Phenotypic and Genotypic Virulence Characterisation of Staphylococcus pettenkoferi Strains Isolated from Human Bloodstream and Diabetic Foot Infections.</title>
        <authorList>
            <person name="Magnan C."/>
            <person name="Ahmad-Mansour N."/>
            <person name="Pouget C."/>
            <person name="Morsli M."/>
            <person name="Huc-Brandt S."/>
            <person name="Pantel A."/>
            <person name="Dunyach-Remy C."/>
            <person name="Sotto A."/>
            <person name="Molle V."/>
            <person name="Lavigne J.-P."/>
        </authorList>
    </citation>
    <scope>NUCLEOTIDE SEQUENCE</scope>
    <source>
        <strain evidence="2">NSP012P</strain>
    </source>
</reference>
<protein>
    <submittedName>
        <fullName evidence="2">Helix-turn-helix domain-containing protein</fullName>
    </submittedName>
</protein>
<evidence type="ECO:0000313" key="2">
    <source>
        <dbReference type="EMBL" id="MCY1583310.1"/>
    </source>
</evidence>
<keyword evidence="3" id="KW-1185">Reference proteome</keyword>
<reference evidence="2" key="2">
    <citation type="submission" date="2022-08" db="EMBL/GenBank/DDBJ databases">
        <authorList>
            <person name="Magnan C."/>
        </authorList>
    </citation>
    <scope>NUCLEOTIDE SEQUENCE</scope>
    <source>
        <strain evidence="2">NSP012P</strain>
    </source>
</reference>
<comment type="caution">
    <text evidence="2">The sequence shown here is derived from an EMBL/GenBank/DDBJ whole genome shotgun (WGS) entry which is preliminary data.</text>
</comment>
<dbReference type="CDD" id="cd00093">
    <property type="entry name" value="HTH_XRE"/>
    <property type="match status" value="1"/>
</dbReference>
<dbReference type="InterPro" id="IPR001387">
    <property type="entry name" value="Cro/C1-type_HTH"/>
</dbReference>
<evidence type="ECO:0000313" key="3">
    <source>
        <dbReference type="Proteomes" id="UP001072952"/>
    </source>
</evidence>
<sequence length="75" mass="8202">MKRTKAISYKAKPKQIKLAVIDKEITLKKLAEATNSGYITIVQISTGAANTSEIRAKAIAEYLGMAVDDLFTEVK</sequence>
<dbReference type="EMBL" id="JANSLD010000027">
    <property type="protein sequence ID" value="MCY1583310.1"/>
    <property type="molecule type" value="Genomic_DNA"/>
</dbReference>